<dbReference type="InterPro" id="IPR011008">
    <property type="entry name" value="Dimeric_a/b-barrel"/>
</dbReference>
<gene>
    <name evidence="6" type="ORF">GRX03_08660</name>
</gene>
<feature type="compositionally biased region" description="Basic and acidic residues" evidence="4">
    <location>
        <begin position="295"/>
        <end position="313"/>
    </location>
</feature>
<dbReference type="AlphaFoldDB" id="A0A6B0T7U2"/>
<dbReference type="GO" id="GO:0046872">
    <property type="term" value="F:metal ion binding"/>
    <property type="evidence" value="ECO:0007669"/>
    <property type="project" value="UniProtKB-KW"/>
</dbReference>
<dbReference type="GO" id="GO:0016491">
    <property type="term" value="F:oxidoreductase activity"/>
    <property type="evidence" value="ECO:0007669"/>
    <property type="project" value="InterPro"/>
</dbReference>
<dbReference type="NCBIfam" id="NF007124">
    <property type="entry name" value="PRK09565.1"/>
    <property type="match status" value="1"/>
</dbReference>
<evidence type="ECO:0000259" key="5">
    <source>
        <dbReference type="PROSITE" id="PS51725"/>
    </source>
</evidence>
<dbReference type="Pfam" id="PF03992">
    <property type="entry name" value="ABM"/>
    <property type="match status" value="1"/>
</dbReference>
<evidence type="ECO:0000256" key="1">
    <source>
        <dbReference type="ARBA" id="ARBA00022617"/>
    </source>
</evidence>
<keyword evidence="3" id="KW-0408">Iron</keyword>
<evidence type="ECO:0000256" key="3">
    <source>
        <dbReference type="ARBA" id="ARBA00023004"/>
    </source>
</evidence>
<dbReference type="InterPro" id="IPR007138">
    <property type="entry name" value="ABM_dom"/>
</dbReference>
<dbReference type="Gene3D" id="3.30.70.100">
    <property type="match status" value="1"/>
</dbReference>
<feature type="domain" description="ABM" evidence="5">
    <location>
        <begin position="553"/>
        <end position="641"/>
    </location>
</feature>
<reference evidence="6 7" key="1">
    <citation type="submission" date="2019-12" db="EMBL/GenBank/DDBJ databases">
        <title>Isolation and characterization of three novel carbon monoxide-oxidizing members of Halobacteria from salione crusts and soils.</title>
        <authorList>
            <person name="Myers M.R."/>
            <person name="King G.M."/>
        </authorList>
    </citation>
    <scope>NUCLEOTIDE SEQUENCE [LARGE SCALE GENOMIC DNA]</scope>
    <source>
        <strain evidence="6 7">WSH3</strain>
    </source>
</reference>
<dbReference type="OrthoDB" id="8690at2157"/>
<protein>
    <submittedName>
        <fullName evidence="6">Heme-binding protein</fullName>
    </submittedName>
</protein>
<evidence type="ECO:0000313" key="7">
    <source>
        <dbReference type="Proteomes" id="UP000466535"/>
    </source>
</evidence>
<keyword evidence="7" id="KW-1185">Reference proteome</keyword>
<dbReference type="PANTHER" id="PTHR36843">
    <property type="entry name" value="HEME-DEPENDENT PEROXIDASE YWFI-RELATED"/>
    <property type="match status" value="1"/>
</dbReference>
<evidence type="ECO:0000256" key="2">
    <source>
        <dbReference type="ARBA" id="ARBA00022723"/>
    </source>
</evidence>
<feature type="region of interest" description="Disordered" evidence="4">
    <location>
        <begin position="413"/>
        <end position="451"/>
    </location>
</feature>
<keyword evidence="2" id="KW-0479">Metal-binding</keyword>
<dbReference type="EMBL" id="WUUT01000003">
    <property type="protein sequence ID" value="MXR51673.1"/>
    <property type="molecule type" value="Genomic_DNA"/>
</dbReference>
<feature type="compositionally biased region" description="Basic and acidic residues" evidence="4">
    <location>
        <begin position="434"/>
        <end position="444"/>
    </location>
</feature>
<comment type="caution">
    <text evidence="6">The sequence shown here is derived from an EMBL/GenBank/DDBJ whole genome shotgun (WGS) entry which is preliminary data.</text>
</comment>
<accession>A0A6B0T7U2</accession>
<dbReference type="NCBIfam" id="NF008913">
    <property type="entry name" value="PRK12276.1"/>
    <property type="match status" value="1"/>
</dbReference>
<dbReference type="PROSITE" id="PS51725">
    <property type="entry name" value="ABM"/>
    <property type="match status" value="1"/>
</dbReference>
<evidence type="ECO:0000313" key="6">
    <source>
        <dbReference type="EMBL" id="MXR51673.1"/>
    </source>
</evidence>
<evidence type="ECO:0000256" key="4">
    <source>
        <dbReference type="SAM" id="MobiDB-lite"/>
    </source>
</evidence>
<dbReference type="Pfam" id="PF06778">
    <property type="entry name" value="Chlor_dismutase"/>
    <property type="match status" value="1"/>
</dbReference>
<dbReference type="InterPro" id="IPR010644">
    <property type="entry name" value="ChdC/CLD"/>
</dbReference>
<dbReference type="RefSeq" id="WP_159763817.1">
    <property type="nucleotide sequence ID" value="NZ_WUUT01000003.1"/>
</dbReference>
<dbReference type="PANTHER" id="PTHR36843:SF1">
    <property type="entry name" value="COPROHEME DECARBOXYLASE"/>
    <property type="match status" value="1"/>
</dbReference>
<feature type="region of interest" description="Disordered" evidence="4">
    <location>
        <begin position="270"/>
        <end position="326"/>
    </location>
</feature>
<organism evidence="6 7">
    <name type="scientific">Halovenus carboxidivorans</name>
    <dbReference type="NCBI Taxonomy" id="2692199"/>
    <lineage>
        <taxon>Archaea</taxon>
        <taxon>Methanobacteriati</taxon>
        <taxon>Methanobacteriota</taxon>
        <taxon>Stenosarchaea group</taxon>
        <taxon>Halobacteria</taxon>
        <taxon>Halobacteriales</taxon>
        <taxon>Haloarculaceae</taxon>
        <taxon>Halovenus</taxon>
    </lineage>
</organism>
<dbReference type="SUPFAM" id="SSF54909">
    <property type="entry name" value="Dimeric alpha+beta barrel"/>
    <property type="match status" value="2"/>
</dbReference>
<name>A0A6B0T7U2_9EURY</name>
<dbReference type="Gene3D" id="3.30.70.1030">
    <property type="entry name" value="Apc35880, domain 1"/>
    <property type="match status" value="2"/>
</dbReference>
<keyword evidence="1" id="KW-0349">Heme</keyword>
<sequence length="643" mass="71130">MPEARDPPPTDEGWYALHDYRTIDWDAWRDATERERERALAEVTDHLDARLAVEDAEEGDSALYSILGHKADILLLHLRPTSAHIGALERQFEQTEFARFTERETSFVSVTEASGYSEDARDYFEGELDENSGLYNYIQTRLKPTIPDATHVCFYPMDKRRQPGQNWYDLDFEERAEHMEAHGDIGRDYGGKVVQMITGAIALDDWEWGVTLWGDDLVDMKDLLYEMRFDPSTSQFAEFGPFYVGRRIAPDDLPALMAGEVVTADGDIETDLDTAGPIHPGQATADAGHGASESDSARAGDEHAADDGDHDDSGAPPMGGGESVTEQTDDLAGRLGTLGIQAGEEYDEGDFGLLLYSDADAQEIESELGGLRENFEHYDTHVTSVVRAQSGRSAIVSIWDNERAADTAEGFLTDLPGVEDGYRGPLGDSDPQDDGDHGAGDESPHAGGDADSIRDELADLDVYAGQPHGEDIYALVLYSEAPLSELTEEVAELSDGFDRYDTHEGTAVYDDPDSDKAAVVSRWETADAANTASEYLSDLPGIVGWADEGEGFETMGMFYTVKPDYRDTFVERFADVGELLNEMEGHRSTALLENVDNENDMFIASRWDSKDDAMEFFRSEEFTDTVDWGREVLADQPRHVFLA</sequence>
<proteinExistence type="predicted"/>
<dbReference type="Proteomes" id="UP000466535">
    <property type="component" value="Unassembled WGS sequence"/>
</dbReference>
<dbReference type="GO" id="GO:0020037">
    <property type="term" value="F:heme binding"/>
    <property type="evidence" value="ECO:0007669"/>
    <property type="project" value="InterPro"/>
</dbReference>